<protein>
    <submittedName>
        <fullName evidence="7">ABC-2 type transport system ATP-binding protein</fullName>
    </submittedName>
</protein>
<dbReference type="GO" id="GO:0005886">
    <property type="term" value="C:plasma membrane"/>
    <property type="evidence" value="ECO:0007669"/>
    <property type="project" value="UniProtKB-SubCell"/>
</dbReference>
<dbReference type="Gene3D" id="3.40.50.300">
    <property type="entry name" value="P-loop containing nucleotide triphosphate hydrolases"/>
    <property type="match status" value="1"/>
</dbReference>
<dbReference type="RefSeq" id="WP_167149312.1">
    <property type="nucleotide sequence ID" value="NZ_JAAMOX010000001.1"/>
</dbReference>
<evidence type="ECO:0000313" key="8">
    <source>
        <dbReference type="Proteomes" id="UP000541033"/>
    </source>
</evidence>
<comment type="caution">
    <text evidence="7">The sequence shown here is derived from an EMBL/GenBank/DDBJ whole genome shotgun (WGS) entry which is preliminary data.</text>
</comment>
<evidence type="ECO:0000256" key="4">
    <source>
        <dbReference type="ARBA" id="ARBA00022840"/>
    </source>
</evidence>
<dbReference type="PANTHER" id="PTHR42711:SF19">
    <property type="entry name" value="DOXORUBICIN RESISTANCE ATP-BINDING PROTEIN DRRA"/>
    <property type="match status" value="1"/>
</dbReference>
<evidence type="ECO:0000259" key="6">
    <source>
        <dbReference type="PROSITE" id="PS50893"/>
    </source>
</evidence>
<comment type="subcellular location">
    <subcellularLocation>
        <location evidence="1">Cell membrane</location>
        <topology evidence="1">Peripheral membrane protein</topology>
    </subcellularLocation>
</comment>
<evidence type="ECO:0000256" key="3">
    <source>
        <dbReference type="ARBA" id="ARBA00022741"/>
    </source>
</evidence>
<dbReference type="SMART" id="SM00382">
    <property type="entry name" value="AAA"/>
    <property type="match status" value="1"/>
</dbReference>
<proteinExistence type="predicted"/>
<dbReference type="InterPro" id="IPR027417">
    <property type="entry name" value="P-loop_NTPase"/>
</dbReference>
<dbReference type="GO" id="GO:0046677">
    <property type="term" value="P:response to antibiotic"/>
    <property type="evidence" value="ECO:0007669"/>
    <property type="project" value="UniProtKB-KW"/>
</dbReference>
<dbReference type="AlphaFoldDB" id="A0A7X5R1D7"/>
<keyword evidence="5" id="KW-0046">Antibiotic resistance</keyword>
<dbReference type="Proteomes" id="UP000541033">
    <property type="component" value="Unassembled WGS sequence"/>
</dbReference>
<evidence type="ECO:0000313" key="7">
    <source>
        <dbReference type="EMBL" id="NIH53585.1"/>
    </source>
</evidence>
<evidence type="ECO:0000256" key="1">
    <source>
        <dbReference type="ARBA" id="ARBA00004202"/>
    </source>
</evidence>
<sequence>MTTPILAISSLSKKYPGKRGTTANKSVDLTVQPGRVVGLLGHNGAGKTTLVNQVVGLLKPDSGTIHLGNLDAVAHPSRARELVSVQAQANVPITGLKPRTAIELVGRLRGGEKTAVAMRAQELIDALDLNEWADVPAEKISGGIARLTAFCMAAVVPGKLVILDEPTNDVDPVRRRLLWGVIRSIADTGAGILLVTHNVREAERAVDDLVVLDSGAVIAAGTPATLTAHMRNTLQLDLDFATPPALPAGLGLTQLSQTHGVASIPTERAAEAVAWAHSSVGRGKIDRFSLTAASLEDLYVELVGHTADSANTPPATSATKEAAR</sequence>
<feature type="domain" description="ABC transporter" evidence="6">
    <location>
        <begin position="6"/>
        <end position="239"/>
    </location>
</feature>
<accession>A0A7X5R1D7</accession>
<gene>
    <name evidence="7" type="ORF">FHX76_001453</name>
</gene>
<keyword evidence="3" id="KW-0547">Nucleotide-binding</keyword>
<dbReference type="EMBL" id="JAAMOX010000001">
    <property type="protein sequence ID" value="NIH53585.1"/>
    <property type="molecule type" value="Genomic_DNA"/>
</dbReference>
<dbReference type="InterPro" id="IPR003593">
    <property type="entry name" value="AAA+_ATPase"/>
</dbReference>
<dbReference type="PROSITE" id="PS50893">
    <property type="entry name" value="ABC_TRANSPORTER_2"/>
    <property type="match status" value="1"/>
</dbReference>
<name>A0A7X5R1D7_9MICO</name>
<keyword evidence="2" id="KW-0813">Transport</keyword>
<organism evidence="7 8">
    <name type="scientific">Lysinibacter cavernae</name>
    <dbReference type="NCBI Taxonomy" id="1640652"/>
    <lineage>
        <taxon>Bacteria</taxon>
        <taxon>Bacillati</taxon>
        <taxon>Actinomycetota</taxon>
        <taxon>Actinomycetes</taxon>
        <taxon>Micrococcales</taxon>
        <taxon>Microbacteriaceae</taxon>
        <taxon>Lysinibacter</taxon>
    </lineage>
</organism>
<reference evidence="7 8" key="1">
    <citation type="submission" date="2020-02" db="EMBL/GenBank/DDBJ databases">
        <title>Sequencing the genomes of 1000 actinobacteria strains.</title>
        <authorList>
            <person name="Klenk H.-P."/>
        </authorList>
    </citation>
    <scope>NUCLEOTIDE SEQUENCE [LARGE SCALE GENOMIC DNA]</scope>
    <source>
        <strain evidence="7 8">DSM 27960</strain>
    </source>
</reference>
<evidence type="ECO:0000256" key="2">
    <source>
        <dbReference type="ARBA" id="ARBA00022448"/>
    </source>
</evidence>
<dbReference type="PANTHER" id="PTHR42711">
    <property type="entry name" value="ABC TRANSPORTER ATP-BINDING PROTEIN"/>
    <property type="match status" value="1"/>
</dbReference>
<dbReference type="Pfam" id="PF00005">
    <property type="entry name" value="ABC_tran"/>
    <property type="match status" value="1"/>
</dbReference>
<dbReference type="InterPro" id="IPR003439">
    <property type="entry name" value="ABC_transporter-like_ATP-bd"/>
</dbReference>
<keyword evidence="4 7" id="KW-0067">ATP-binding</keyword>
<keyword evidence="8" id="KW-1185">Reference proteome</keyword>
<evidence type="ECO:0000256" key="5">
    <source>
        <dbReference type="ARBA" id="ARBA00023251"/>
    </source>
</evidence>
<dbReference type="InterPro" id="IPR050763">
    <property type="entry name" value="ABC_transporter_ATP-binding"/>
</dbReference>
<dbReference type="GO" id="GO:0005524">
    <property type="term" value="F:ATP binding"/>
    <property type="evidence" value="ECO:0007669"/>
    <property type="project" value="UniProtKB-KW"/>
</dbReference>
<dbReference type="GO" id="GO:0016887">
    <property type="term" value="F:ATP hydrolysis activity"/>
    <property type="evidence" value="ECO:0007669"/>
    <property type="project" value="InterPro"/>
</dbReference>
<dbReference type="SUPFAM" id="SSF52540">
    <property type="entry name" value="P-loop containing nucleoside triphosphate hydrolases"/>
    <property type="match status" value="1"/>
</dbReference>